<accession>A0A8T3ALN8</accession>
<dbReference type="Pfam" id="PF00462">
    <property type="entry name" value="Glutaredoxin"/>
    <property type="match status" value="1"/>
</dbReference>
<organism evidence="2 3">
    <name type="scientific">Dendrobium nobile</name>
    <name type="common">Orchid</name>
    <dbReference type="NCBI Taxonomy" id="94219"/>
    <lineage>
        <taxon>Eukaryota</taxon>
        <taxon>Viridiplantae</taxon>
        <taxon>Streptophyta</taxon>
        <taxon>Embryophyta</taxon>
        <taxon>Tracheophyta</taxon>
        <taxon>Spermatophyta</taxon>
        <taxon>Magnoliopsida</taxon>
        <taxon>Liliopsida</taxon>
        <taxon>Asparagales</taxon>
        <taxon>Orchidaceae</taxon>
        <taxon>Epidendroideae</taxon>
        <taxon>Malaxideae</taxon>
        <taxon>Dendrobiinae</taxon>
        <taxon>Dendrobium</taxon>
    </lineage>
</organism>
<dbReference type="SMR" id="A0A8T3ALN8"/>
<feature type="domain" description="Glutaredoxin" evidence="1">
    <location>
        <begin position="85"/>
        <end position="152"/>
    </location>
</feature>
<name>A0A8T3ALN8_DENNO</name>
<evidence type="ECO:0000313" key="2">
    <source>
        <dbReference type="EMBL" id="KAI0497349.1"/>
    </source>
</evidence>
<dbReference type="InterPro" id="IPR036249">
    <property type="entry name" value="Thioredoxin-like_sf"/>
</dbReference>
<dbReference type="Gene3D" id="3.40.30.10">
    <property type="entry name" value="Glutaredoxin"/>
    <property type="match status" value="1"/>
</dbReference>
<gene>
    <name evidence="2" type="ORF">KFK09_020572</name>
</gene>
<dbReference type="EMBL" id="JAGYWB010000015">
    <property type="protein sequence ID" value="KAI0497349.1"/>
    <property type="molecule type" value="Genomic_DNA"/>
</dbReference>
<dbReference type="InterPro" id="IPR002109">
    <property type="entry name" value="Glutaredoxin"/>
</dbReference>
<dbReference type="SUPFAM" id="SSF52833">
    <property type="entry name" value="Thioredoxin-like"/>
    <property type="match status" value="1"/>
</dbReference>
<protein>
    <recommendedName>
        <fullName evidence="1">Glutaredoxin domain-containing protein</fullName>
    </recommendedName>
</protein>
<dbReference type="PANTHER" id="PTHR45669">
    <property type="entry name" value="GLUTAREDOXIN DOMAIN-CONTAINING CYSTEINE-RICH PROTEIN CG12206-RELATED"/>
    <property type="match status" value="1"/>
</dbReference>
<dbReference type="AlphaFoldDB" id="A0A8T3ALN8"/>
<dbReference type="OrthoDB" id="423313at2759"/>
<proteinExistence type="predicted"/>
<dbReference type="PANTHER" id="PTHR45669:SF26">
    <property type="entry name" value="GLUTAREDOXIN DOMAIN-CONTAINING PROTEIN"/>
    <property type="match status" value="1"/>
</dbReference>
<sequence length="229" mass="25610">MWFPWLKIRRSKCSTVSVFLSICSVASFSFKDIEALLRDEEPTTPPKSPSTVFRRTLSAASSFRSSRHISPTPLPHPVACDNRIVLYYTSLRVVRRTFEECRAVRNILCGFRVAIDERDLSMDSRFLVELEGILGGRKKLTLPLVFISGRLIGGAEEIWRLHETGELKKFVQGFPSAALDVCQRCGGIRFVLCQICNGSHKCSNEKASGFSSCPACNENGLIRCPKCSL</sequence>
<evidence type="ECO:0000313" key="3">
    <source>
        <dbReference type="Proteomes" id="UP000829196"/>
    </source>
</evidence>
<dbReference type="Proteomes" id="UP000829196">
    <property type="component" value="Unassembled WGS sequence"/>
</dbReference>
<dbReference type="PROSITE" id="PS51354">
    <property type="entry name" value="GLUTAREDOXIN_2"/>
    <property type="match status" value="1"/>
</dbReference>
<evidence type="ECO:0000259" key="1">
    <source>
        <dbReference type="Pfam" id="PF00462"/>
    </source>
</evidence>
<dbReference type="Pfam" id="PF23733">
    <property type="entry name" value="GRXCR1-2_C"/>
    <property type="match status" value="1"/>
</dbReference>
<reference evidence="2" key="1">
    <citation type="journal article" date="2022" name="Front. Genet.">
        <title>Chromosome-Scale Assembly of the Dendrobium nobile Genome Provides Insights Into the Molecular Mechanism of the Biosynthesis of the Medicinal Active Ingredient of Dendrobium.</title>
        <authorList>
            <person name="Xu Q."/>
            <person name="Niu S.-C."/>
            <person name="Li K.-L."/>
            <person name="Zheng P.-J."/>
            <person name="Zhang X.-J."/>
            <person name="Jia Y."/>
            <person name="Liu Y."/>
            <person name="Niu Y.-X."/>
            <person name="Yu L.-H."/>
            <person name="Chen D.-F."/>
            <person name="Zhang G.-Q."/>
        </authorList>
    </citation>
    <scope>NUCLEOTIDE SEQUENCE</scope>
    <source>
        <tissue evidence="2">Leaf</tissue>
    </source>
</reference>
<comment type="caution">
    <text evidence="2">The sequence shown here is derived from an EMBL/GenBank/DDBJ whole genome shotgun (WGS) entry which is preliminary data.</text>
</comment>
<keyword evidence="3" id="KW-1185">Reference proteome</keyword>
<dbReference type="CDD" id="cd03031">
    <property type="entry name" value="GRX_GRX_like"/>
    <property type="match status" value="1"/>
</dbReference>